<gene>
    <name evidence="2" type="ORF">MG293_002247</name>
</gene>
<evidence type="ECO:0000313" key="2">
    <source>
        <dbReference type="EMBL" id="KAI4549917.1"/>
    </source>
</evidence>
<proteinExistence type="predicted"/>
<dbReference type="AlphaFoldDB" id="A0AAD4UNR9"/>
<comment type="caution">
    <text evidence="2">The sequence shown here is derived from an EMBL/GenBank/DDBJ whole genome shotgun (WGS) entry which is preliminary data.</text>
</comment>
<feature type="region of interest" description="Disordered" evidence="1">
    <location>
        <begin position="40"/>
        <end position="71"/>
    </location>
</feature>
<name>A0AAD4UNR9_OVIAM</name>
<dbReference type="Proteomes" id="UP001214576">
    <property type="component" value="Unassembled WGS sequence"/>
</dbReference>
<organism evidence="2 3">
    <name type="scientific">Ovis ammon polii</name>
    <dbReference type="NCBI Taxonomy" id="230172"/>
    <lineage>
        <taxon>Eukaryota</taxon>
        <taxon>Metazoa</taxon>
        <taxon>Chordata</taxon>
        <taxon>Craniata</taxon>
        <taxon>Vertebrata</taxon>
        <taxon>Euteleostomi</taxon>
        <taxon>Mammalia</taxon>
        <taxon>Eutheria</taxon>
        <taxon>Laurasiatheria</taxon>
        <taxon>Artiodactyla</taxon>
        <taxon>Ruminantia</taxon>
        <taxon>Pecora</taxon>
        <taxon>Bovidae</taxon>
        <taxon>Caprinae</taxon>
        <taxon>Ovis</taxon>
    </lineage>
</organism>
<protein>
    <submittedName>
        <fullName evidence="2">Uncharacterized protein</fullName>
    </submittedName>
</protein>
<reference evidence="2" key="1">
    <citation type="submission" date="2022-03" db="EMBL/GenBank/DDBJ databases">
        <title>Genomic analyses of argali, domestic sheep and their hybrids provide insights into chromosomal evolution, heterosis and genetic basis of agronomic traits.</title>
        <authorList>
            <person name="Li M."/>
        </authorList>
    </citation>
    <scope>NUCLEOTIDE SEQUENCE</scope>
    <source>
        <strain evidence="2">CAU-MHL-2022a</strain>
        <tissue evidence="2">Skin</tissue>
    </source>
</reference>
<evidence type="ECO:0000256" key="1">
    <source>
        <dbReference type="SAM" id="MobiDB-lite"/>
    </source>
</evidence>
<keyword evidence="3" id="KW-1185">Reference proteome</keyword>
<sequence>MRISKGCLLGVSSAPESAGEQNRCNHERCRRGQAQPSFWTGTQSGCSNRGGITEREAGGSAGASGNPRPYVISPKSSNVHLKNGHFPTELDAMIIFNVTCLETDLTYCPKDDFSKARNSASRSVELTERVPPSFDSARVDGKQWGLFSAGLSYAGAVTPLMHVTLSRTFQLLPPTQTLTFVCSTHQCCRAVQVPPASACGL</sequence>
<accession>A0AAD4UNR9</accession>
<dbReference type="EMBL" id="JAKZEL010000001">
    <property type="protein sequence ID" value="KAI4549917.1"/>
    <property type="molecule type" value="Genomic_DNA"/>
</dbReference>
<evidence type="ECO:0000313" key="3">
    <source>
        <dbReference type="Proteomes" id="UP001214576"/>
    </source>
</evidence>